<dbReference type="InterPro" id="IPR019301">
    <property type="entry name" value="Flagellar_prot_FlgJ_N"/>
</dbReference>
<dbReference type="InterPro" id="IPR051056">
    <property type="entry name" value="Glycosyl_Hydrolase_73"/>
</dbReference>
<evidence type="ECO:0000313" key="14">
    <source>
        <dbReference type="Proteomes" id="UP000596074"/>
    </source>
</evidence>
<evidence type="ECO:0000256" key="8">
    <source>
        <dbReference type="ARBA" id="ARBA00022801"/>
    </source>
</evidence>
<accession>A0A9X7UZ47</accession>
<comment type="similarity">
    <text evidence="4">In the C-terminal section; belongs to the glycosyl hydrolase 73 family.</text>
</comment>
<keyword evidence="10" id="KW-0961">Cell wall biogenesis/degradation</keyword>
<evidence type="ECO:0000256" key="2">
    <source>
        <dbReference type="ARBA" id="ARBA00004418"/>
    </source>
</evidence>
<evidence type="ECO:0000256" key="7">
    <source>
        <dbReference type="ARBA" id="ARBA00022795"/>
    </source>
</evidence>
<dbReference type="KEGG" id="vcw:GJQ55_09670"/>
<keyword evidence="9 13" id="KW-0326">Glycosidase</keyword>
<keyword evidence="14" id="KW-1185">Reference proteome</keyword>
<evidence type="ECO:0000256" key="1">
    <source>
        <dbReference type="ARBA" id="ARBA00002954"/>
    </source>
</evidence>
<evidence type="ECO:0000256" key="9">
    <source>
        <dbReference type="ARBA" id="ARBA00023295"/>
    </source>
</evidence>
<dbReference type="GO" id="GO:0044780">
    <property type="term" value="P:bacterial-type flagellum assembly"/>
    <property type="evidence" value="ECO:0007669"/>
    <property type="project" value="InterPro"/>
</dbReference>
<dbReference type="Gene3D" id="2.10.70.40">
    <property type="entry name" value="peptidoglycan hydrolase"/>
    <property type="match status" value="1"/>
</dbReference>
<dbReference type="PANTHER" id="PTHR33308">
    <property type="entry name" value="PEPTIDOGLYCAN HYDROLASE FLGJ"/>
    <property type="match status" value="1"/>
</dbReference>
<evidence type="ECO:0000256" key="11">
    <source>
        <dbReference type="ARBA" id="ARBA00030835"/>
    </source>
</evidence>
<evidence type="ECO:0000259" key="12">
    <source>
        <dbReference type="SMART" id="SM00047"/>
    </source>
</evidence>
<evidence type="ECO:0000256" key="10">
    <source>
        <dbReference type="ARBA" id="ARBA00023316"/>
    </source>
</evidence>
<evidence type="ECO:0000313" key="13">
    <source>
        <dbReference type="EMBL" id="QQD24711.1"/>
    </source>
</evidence>
<evidence type="ECO:0000256" key="6">
    <source>
        <dbReference type="ARBA" id="ARBA00022764"/>
    </source>
</evidence>
<name>A0A9X7UZ47_9GAMM</name>
<dbReference type="Gene3D" id="1.10.530.10">
    <property type="match status" value="1"/>
</dbReference>
<dbReference type="GO" id="GO:0071555">
    <property type="term" value="P:cell wall organization"/>
    <property type="evidence" value="ECO:0007669"/>
    <property type="project" value="UniProtKB-KW"/>
</dbReference>
<dbReference type="EMBL" id="CP046056">
    <property type="protein sequence ID" value="QQD24711.1"/>
    <property type="molecule type" value="Genomic_DNA"/>
</dbReference>
<evidence type="ECO:0000256" key="5">
    <source>
        <dbReference type="ARBA" id="ARBA00013433"/>
    </source>
</evidence>
<dbReference type="RefSeq" id="WP_228344772.1">
    <property type="nucleotide sequence ID" value="NZ_CP046056.1"/>
</dbReference>
<dbReference type="GO" id="GO:0016798">
    <property type="term" value="F:hydrolase activity, acting on glycosyl bonds"/>
    <property type="evidence" value="ECO:0007669"/>
    <property type="project" value="UniProtKB-KW"/>
</dbReference>
<organism evidence="13 14">
    <name type="scientific">Venatoribacter cucullus</name>
    <dbReference type="NCBI Taxonomy" id="2661630"/>
    <lineage>
        <taxon>Bacteria</taxon>
        <taxon>Pseudomonadati</taxon>
        <taxon>Pseudomonadota</taxon>
        <taxon>Gammaproteobacteria</taxon>
        <taxon>Oceanospirillales</taxon>
        <taxon>Oceanospirillaceae</taxon>
        <taxon>Venatoribacter</taxon>
    </lineage>
</organism>
<gene>
    <name evidence="13" type="primary">flgJ</name>
    <name evidence="13" type="ORF">GJQ55_09670</name>
</gene>
<keyword evidence="13" id="KW-0966">Cell projection</keyword>
<dbReference type="GO" id="GO:0071973">
    <property type="term" value="P:bacterial-type flagellum-dependent cell motility"/>
    <property type="evidence" value="ECO:0007669"/>
    <property type="project" value="TreeGrafter"/>
</dbReference>
<dbReference type="InterPro" id="IPR002901">
    <property type="entry name" value="MGlyc_endo_b_GlcNAc-like_dom"/>
</dbReference>
<protein>
    <recommendedName>
        <fullName evidence="5">Peptidoglycan hydrolase FlgJ</fullName>
    </recommendedName>
    <alternativeName>
        <fullName evidence="11">Muramidase FlgJ</fullName>
    </alternativeName>
</protein>
<comment type="subcellular location">
    <subcellularLocation>
        <location evidence="2">Periplasm</location>
    </subcellularLocation>
</comment>
<feature type="domain" description="Mannosyl-glycoprotein endo-beta-N-acetylglucosamidase-like" evidence="12">
    <location>
        <begin position="172"/>
        <end position="334"/>
    </location>
</feature>
<keyword evidence="8 13" id="KW-0378">Hydrolase</keyword>
<dbReference type="AlphaFoldDB" id="A0A9X7UZ47"/>
<dbReference type="InterPro" id="IPR013377">
    <property type="entry name" value="FlgJ"/>
</dbReference>
<dbReference type="PANTHER" id="PTHR33308:SF9">
    <property type="entry name" value="PEPTIDOGLYCAN HYDROLASE FLGJ"/>
    <property type="match status" value="1"/>
</dbReference>
<comment type="similarity">
    <text evidence="3">In the N-terminal section; belongs to the FlgJ family.</text>
</comment>
<dbReference type="GO" id="GO:0004040">
    <property type="term" value="F:amidase activity"/>
    <property type="evidence" value="ECO:0007669"/>
    <property type="project" value="InterPro"/>
</dbReference>
<dbReference type="Pfam" id="PF10135">
    <property type="entry name" value="Rod-binding"/>
    <property type="match status" value="1"/>
</dbReference>
<dbReference type="Pfam" id="PF01832">
    <property type="entry name" value="Glucosaminidase"/>
    <property type="match status" value="1"/>
</dbReference>
<dbReference type="SMART" id="SM00047">
    <property type="entry name" value="LYZ2"/>
    <property type="match status" value="1"/>
</dbReference>
<keyword evidence="6" id="KW-0574">Periplasm</keyword>
<comment type="function">
    <text evidence="1">Flagellum-specific muramidase which hydrolyzes the peptidoglycan layer to assemble the rod structure in the periplasmic space.</text>
</comment>
<reference evidence="13 14" key="1">
    <citation type="submission" date="2019-11" db="EMBL/GenBank/DDBJ databases">
        <title>Venatorbacter sp. nov. a predator of Campylobacter and other Gram-negative bacteria.</title>
        <authorList>
            <person name="Saeedi A."/>
            <person name="Cummings N.J."/>
            <person name="Connerton I.F."/>
            <person name="Connerton P.L."/>
        </authorList>
    </citation>
    <scope>NUCLEOTIDE SEQUENCE [LARGE SCALE GENOMIC DNA]</scope>
    <source>
        <strain evidence="13">XL5</strain>
    </source>
</reference>
<sequence length="351" mass="38392">MINNNTNVAATYTDLNALQGIRKLGKQDQSAALMEVAKQFESMFVNMMMSSMRDASAVFEEDSLFSSPEGDFYQQMYDDQMALSLSNGGGMGLAPVIHRQLMNSYGNVNKDRSELPLDQGKLHDRRISVPIYQPLQQTLEQVDAELARQPGTPQASASETVNSPAAAANIASGNGGKGQQFATPADFVAAVYPHAQTIGAELGVDPRAIVAQAALETGWGKHMITDEQGRNSHNFFGIKADQRWNGESVNVLTHEFRGGVAMKERAAFRSYASLEDGLRDYANFLQSGQRYQNAINNGLDADQYGYELQRAGYATDPQYGAKIQRISRSDTLKDALQQMQQSLLTGARNDG</sequence>
<keyword evidence="7" id="KW-1005">Bacterial flagellum biogenesis</keyword>
<proteinExistence type="inferred from homology"/>
<keyword evidence="13" id="KW-0969">Cilium</keyword>
<evidence type="ECO:0000256" key="4">
    <source>
        <dbReference type="ARBA" id="ARBA00007974"/>
    </source>
</evidence>
<dbReference type="Proteomes" id="UP000596074">
    <property type="component" value="Chromosome"/>
</dbReference>
<dbReference type="NCBIfam" id="TIGR02541">
    <property type="entry name" value="flagell_FlgJ"/>
    <property type="match status" value="1"/>
</dbReference>
<keyword evidence="13" id="KW-0282">Flagellum</keyword>
<dbReference type="GO" id="GO:0042597">
    <property type="term" value="C:periplasmic space"/>
    <property type="evidence" value="ECO:0007669"/>
    <property type="project" value="UniProtKB-SubCell"/>
</dbReference>
<evidence type="ECO:0000256" key="3">
    <source>
        <dbReference type="ARBA" id="ARBA00006880"/>
    </source>
</evidence>